<evidence type="ECO:0000256" key="12">
    <source>
        <dbReference type="ARBA" id="ARBA00023136"/>
    </source>
</evidence>
<evidence type="ECO:0000256" key="6">
    <source>
        <dbReference type="ARBA" id="ARBA00022679"/>
    </source>
</evidence>
<dbReference type="Pfam" id="PF04191">
    <property type="entry name" value="PEMT"/>
    <property type="match status" value="1"/>
</dbReference>
<dbReference type="UniPathway" id="UPA00753"/>
<reference evidence="19" key="1">
    <citation type="submission" date="2017-04" db="EMBL/GenBank/DDBJ databases">
        <title>Population genomics of picophytoplankton unveils novel chromosome hypervariability.</title>
        <authorList>
            <consortium name="DOE Joint Genome Institute"/>
            <person name="Blanc-Mathieu R."/>
            <person name="Krasovec M."/>
            <person name="Hebrard M."/>
            <person name="Yau S."/>
            <person name="Desgranges E."/>
            <person name="Martin J."/>
            <person name="Schackwitz W."/>
            <person name="Kuo A."/>
            <person name="Salin G."/>
            <person name="Donnadieu C."/>
            <person name="Desdevises Y."/>
            <person name="Sanchez-Ferandin S."/>
            <person name="Moreau H."/>
            <person name="Rivals E."/>
            <person name="Grigoriev I.V."/>
            <person name="Grimsley N."/>
            <person name="Eyre-Walker A."/>
            <person name="Piganeau G."/>
        </authorList>
    </citation>
    <scope>NUCLEOTIDE SEQUENCE [LARGE SCALE GENOMIC DNA]</scope>
    <source>
        <strain evidence="19">RCC 1115</strain>
    </source>
</reference>
<keyword evidence="16" id="KW-0175">Coiled coil</keyword>
<evidence type="ECO:0000256" key="9">
    <source>
        <dbReference type="ARBA" id="ARBA00022824"/>
    </source>
</evidence>
<comment type="pathway">
    <text evidence="2">Phospholipid metabolism; phosphatidylcholine biosynthesis.</text>
</comment>
<feature type="transmembrane region" description="Helical" evidence="18">
    <location>
        <begin position="937"/>
        <end position="961"/>
    </location>
</feature>
<keyword evidence="10 18" id="KW-1133">Transmembrane helix</keyword>
<dbReference type="PANTHER" id="PTHR15458">
    <property type="entry name" value="PHOSPHATIDYLETHANOLAMINE N-METHYLTRANSFERASE"/>
    <property type="match status" value="1"/>
</dbReference>
<dbReference type="GO" id="GO:0005789">
    <property type="term" value="C:endoplasmic reticulum membrane"/>
    <property type="evidence" value="ECO:0007669"/>
    <property type="project" value="UniProtKB-SubCell"/>
</dbReference>
<evidence type="ECO:0000256" key="17">
    <source>
        <dbReference type="SAM" id="MobiDB-lite"/>
    </source>
</evidence>
<evidence type="ECO:0000256" key="4">
    <source>
        <dbReference type="ARBA" id="ARBA00022516"/>
    </source>
</evidence>
<keyword evidence="9" id="KW-0256">Endoplasmic reticulum</keyword>
<dbReference type="AlphaFoldDB" id="A0A1Y5ICG6"/>
<name>A0A1Y5ICG6_OSTTA</name>
<evidence type="ECO:0000256" key="16">
    <source>
        <dbReference type="SAM" id="Coils"/>
    </source>
</evidence>
<dbReference type="GO" id="GO:0000773">
    <property type="term" value="F:phosphatidyl-N-methylethanolamine N-methyltransferase activity"/>
    <property type="evidence" value="ECO:0007669"/>
    <property type="project" value="UniProtKB-EC"/>
</dbReference>
<feature type="region of interest" description="Disordered" evidence="17">
    <location>
        <begin position="1096"/>
        <end position="1118"/>
    </location>
</feature>
<dbReference type="EMBL" id="KZ155786">
    <property type="protein sequence ID" value="OUS45753.1"/>
    <property type="molecule type" value="Genomic_DNA"/>
</dbReference>
<dbReference type="EC" id="2.1.1.71" evidence="15"/>
<feature type="compositionally biased region" description="Basic and acidic residues" evidence="17">
    <location>
        <begin position="258"/>
        <end position="267"/>
    </location>
</feature>
<evidence type="ECO:0000256" key="2">
    <source>
        <dbReference type="ARBA" id="ARBA00004969"/>
    </source>
</evidence>
<feature type="transmembrane region" description="Helical" evidence="18">
    <location>
        <begin position="998"/>
        <end position="1019"/>
    </location>
</feature>
<evidence type="ECO:0000256" key="11">
    <source>
        <dbReference type="ARBA" id="ARBA00023098"/>
    </source>
</evidence>
<feature type="transmembrane region" description="Helical" evidence="18">
    <location>
        <begin position="419"/>
        <end position="438"/>
    </location>
</feature>
<accession>A0A1Y5ICG6</accession>
<evidence type="ECO:0000256" key="1">
    <source>
        <dbReference type="ARBA" id="ARBA00004477"/>
    </source>
</evidence>
<feature type="compositionally biased region" description="Basic and acidic residues" evidence="17">
    <location>
        <begin position="147"/>
        <end position="250"/>
    </location>
</feature>
<keyword evidence="12 18" id="KW-0472">Membrane</keyword>
<keyword evidence="5" id="KW-0489">Methyltransferase</keyword>
<comment type="subcellular location">
    <subcellularLocation>
        <location evidence="1">Endoplasmic reticulum membrane</location>
        <topology evidence="1">Multi-pass membrane protein</topology>
    </subcellularLocation>
</comment>
<dbReference type="InterPro" id="IPR007318">
    <property type="entry name" value="Phopholipid_MeTrfase"/>
</dbReference>
<comment type="pathway">
    <text evidence="3">Lipid metabolism.</text>
</comment>
<evidence type="ECO:0000256" key="8">
    <source>
        <dbReference type="ARBA" id="ARBA00022692"/>
    </source>
</evidence>
<evidence type="ECO:0000256" key="18">
    <source>
        <dbReference type="SAM" id="Phobius"/>
    </source>
</evidence>
<feature type="compositionally biased region" description="Polar residues" evidence="17">
    <location>
        <begin position="391"/>
        <end position="407"/>
    </location>
</feature>
<evidence type="ECO:0000313" key="19">
    <source>
        <dbReference type="EMBL" id="OUS45753.1"/>
    </source>
</evidence>
<evidence type="ECO:0000256" key="13">
    <source>
        <dbReference type="ARBA" id="ARBA00023209"/>
    </source>
</evidence>
<proteinExistence type="predicted"/>
<evidence type="ECO:0000256" key="7">
    <source>
        <dbReference type="ARBA" id="ARBA00022691"/>
    </source>
</evidence>
<dbReference type="PANTHER" id="PTHR15458:SF5">
    <property type="entry name" value="PHOSPHATIDYLETHANOLAMINE N-METHYLTRANSFERASE"/>
    <property type="match status" value="1"/>
</dbReference>
<evidence type="ECO:0000256" key="14">
    <source>
        <dbReference type="ARBA" id="ARBA00023264"/>
    </source>
</evidence>
<evidence type="ECO:0000256" key="10">
    <source>
        <dbReference type="ARBA" id="ARBA00022989"/>
    </source>
</evidence>
<keyword evidence="13" id="KW-0594">Phospholipid biosynthesis</keyword>
<organism evidence="19">
    <name type="scientific">Ostreococcus tauri</name>
    <name type="common">Marine green alga</name>
    <dbReference type="NCBI Taxonomy" id="70448"/>
    <lineage>
        <taxon>Eukaryota</taxon>
        <taxon>Viridiplantae</taxon>
        <taxon>Chlorophyta</taxon>
        <taxon>Mamiellophyceae</taxon>
        <taxon>Mamiellales</taxon>
        <taxon>Bathycoccaceae</taxon>
        <taxon>Ostreococcus</taxon>
    </lineage>
</organism>
<evidence type="ECO:0000256" key="3">
    <source>
        <dbReference type="ARBA" id="ARBA00005189"/>
    </source>
</evidence>
<feature type="region of interest" description="Disordered" evidence="17">
    <location>
        <begin position="353"/>
        <end position="407"/>
    </location>
</feature>
<feature type="coiled-coil region" evidence="16">
    <location>
        <begin position="29"/>
        <end position="56"/>
    </location>
</feature>
<protein>
    <recommendedName>
        <fullName evidence="15">phosphatidyl-N-methylethanolamine N-methyltransferase</fullName>
        <ecNumber evidence="15">2.1.1.71</ecNumber>
    </recommendedName>
</protein>
<dbReference type="InterPro" id="IPR024960">
    <property type="entry name" value="PEMT/MFAP"/>
</dbReference>
<dbReference type="Proteomes" id="UP000195557">
    <property type="component" value="Unassembled WGS sequence"/>
</dbReference>
<dbReference type="GO" id="GO:0006656">
    <property type="term" value="P:phosphatidylcholine biosynthetic process"/>
    <property type="evidence" value="ECO:0007669"/>
    <property type="project" value="UniProtKB-UniPathway"/>
</dbReference>
<dbReference type="eggNOG" id="ENOG502QWRE">
    <property type="taxonomic scope" value="Eukaryota"/>
</dbReference>
<feature type="compositionally biased region" description="Polar residues" evidence="17">
    <location>
        <begin position="1096"/>
        <end position="1105"/>
    </location>
</feature>
<keyword evidence="14" id="KW-1208">Phospholipid metabolism</keyword>
<dbReference type="GO" id="GO:0032259">
    <property type="term" value="P:methylation"/>
    <property type="evidence" value="ECO:0007669"/>
    <property type="project" value="UniProtKB-KW"/>
</dbReference>
<gene>
    <name evidence="19" type="ORF">BE221DRAFT_160203</name>
</gene>
<evidence type="ECO:0000256" key="15">
    <source>
        <dbReference type="ARBA" id="ARBA00034137"/>
    </source>
</evidence>
<keyword evidence="11" id="KW-0443">Lipid metabolism</keyword>
<keyword evidence="8 18" id="KW-0812">Transmembrane</keyword>
<feature type="region of interest" description="Disordered" evidence="17">
    <location>
        <begin position="147"/>
        <end position="267"/>
    </location>
</feature>
<keyword evidence="6" id="KW-0808">Transferase</keyword>
<sequence>MVDADAAATRAAAEARAAAAREAAEARTAAAKEAEAKAAREKVREERARAAEVRAAEVRAAKPMFRRRAAERGDANATGWKPVKNEAAEQLRSVVEARRIERRDRIVELTRLKREQARAAEAEMQLRAAVERERRAEAAAEKLAKELARERAKEAERAERRAREEAQERARQAESDRLAEEQDAMERARRLAEEREHAEKLARARAAERAKKEAADKTAQETRAAEAEAAKAKKARDAETAKAKADKEAAAARARMTKQAEDLRRKEAEAQARAQRIENVKYRVADALDRTVDAVVDRAYDARDFVRGIPAKIASPAKGVAAALDRTVDAVVDRAYDARDFVRGIPAKIKLPAKKENKKMVAAQRKPQPKPSPERKPERKPEAKKLAPPTKLQTKQKTSSSWSFSMPTIPKSSTGAIDVGTYATLGFATSLLAAAMLLEADKLRQKDRWATAIDTDTVTRDVAERAERIATAEATSGASEDAPDAERAELQKAYDEFLRATSADKKFAFDIVSRPHDRGGVMRAFGDVAREFRSYHDNSFNVAAHLVTTPVCLATALAIVETMYGTSSARVATWTYALATVVFVDCGVGLKAWTTAWIWAIAYAARTAVETGATTVGLVGTFVAAYVGQELAHHATGQKTYQGSYMGQSNWIGLLLEHTFYLLPLCLDAVFHMRESFLTWIVAHNYVVRGKLTSSKDRAAMKTIEDFVTKEDPDRSCTAHWWHTRLADKEKKAFTHIVHSEPVEKMFAERFRPDAWVVKPVYGMNEIYVASSHHNNNSDTVFYMEHIDGPWAVYPFCFLYRCMLAVNENVKVQTIFSHEGSGGCLSNGDVVGFDFHREIHYIADKPVTNPDRRITMKLHYCVYPKCFGPFGEGLLHLSVMYNTLARKLFLNTIHPTGIWRFMAFMVLFVTRGAFLVSKYAGMNNIASVLALYAVGKYIHPFFFFAMTSYTHYCMYIATYHVRDRINFGMFKRNVVFWKTLALTHLAVAYVKNFQFDPISIIMIVCGYGLSTSAAVALGMDQTYFGVELGEVKPNFVSGFPYNVVPHPMIVGSMIGLLGIHKMDGLREALPYAVPMHCFMYLLHMIQEQVNDIYSDSWRPQPSSAPSKGLCDIRSRDRR</sequence>
<evidence type="ECO:0000256" key="5">
    <source>
        <dbReference type="ARBA" id="ARBA00022603"/>
    </source>
</evidence>
<feature type="transmembrane region" description="Helical" evidence="18">
    <location>
        <begin position="897"/>
        <end position="917"/>
    </location>
</feature>
<feature type="compositionally biased region" description="Basic and acidic residues" evidence="17">
    <location>
        <begin position="372"/>
        <end position="385"/>
    </location>
</feature>
<keyword evidence="4" id="KW-0444">Lipid biosynthesis</keyword>
<keyword evidence="7" id="KW-0949">S-adenosyl-L-methionine</keyword>